<dbReference type="EC" id="2.7.13.3" evidence="2"/>
<gene>
    <name evidence="10" type="primary">virA_2</name>
    <name evidence="10" type="ORF">CA13_37590</name>
</gene>
<dbReference type="GO" id="GO:0004673">
    <property type="term" value="F:protein histidine kinase activity"/>
    <property type="evidence" value="ECO:0007669"/>
    <property type="project" value="UniProtKB-EC"/>
</dbReference>
<dbReference type="EMBL" id="SJPJ01000001">
    <property type="protein sequence ID" value="TWT82297.1"/>
    <property type="molecule type" value="Genomic_DNA"/>
</dbReference>
<evidence type="ECO:0000256" key="5">
    <source>
        <dbReference type="ARBA" id="ARBA00022741"/>
    </source>
</evidence>
<keyword evidence="6" id="KW-0418">Kinase</keyword>
<dbReference type="PRINTS" id="PR00344">
    <property type="entry name" value="BCTRLSENSOR"/>
</dbReference>
<dbReference type="Gene3D" id="3.30.565.10">
    <property type="entry name" value="Histidine kinase-like ATPase, C-terminal domain"/>
    <property type="match status" value="1"/>
</dbReference>
<dbReference type="RefSeq" id="WP_419194500.1">
    <property type="nucleotide sequence ID" value="NZ_SJPJ01000001.1"/>
</dbReference>
<name>A0A5C5Z5G8_9BACT</name>
<dbReference type="InterPro" id="IPR004358">
    <property type="entry name" value="Sig_transdc_His_kin-like_C"/>
</dbReference>
<keyword evidence="7" id="KW-0067">ATP-binding</keyword>
<dbReference type="PANTHER" id="PTHR43065:SF10">
    <property type="entry name" value="PEROXIDE STRESS-ACTIVATED HISTIDINE KINASE MAK3"/>
    <property type="match status" value="1"/>
</dbReference>
<evidence type="ECO:0000256" key="3">
    <source>
        <dbReference type="ARBA" id="ARBA00022553"/>
    </source>
</evidence>
<keyword evidence="5" id="KW-0547">Nucleotide-binding</keyword>
<evidence type="ECO:0000313" key="11">
    <source>
        <dbReference type="Proteomes" id="UP000315010"/>
    </source>
</evidence>
<evidence type="ECO:0000256" key="7">
    <source>
        <dbReference type="ARBA" id="ARBA00022840"/>
    </source>
</evidence>
<evidence type="ECO:0000313" key="10">
    <source>
        <dbReference type="EMBL" id="TWT82297.1"/>
    </source>
</evidence>
<dbReference type="InterPro" id="IPR003594">
    <property type="entry name" value="HATPase_dom"/>
</dbReference>
<evidence type="ECO:0000256" key="4">
    <source>
        <dbReference type="ARBA" id="ARBA00022679"/>
    </source>
</evidence>
<comment type="caution">
    <text evidence="10">The sequence shown here is derived from an EMBL/GenBank/DDBJ whole genome shotgun (WGS) entry which is preliminary data.</text>
</comment>
<proteinExistence type="predicted"/>
<keyword evidence="8" id="KW-0902">Two-component regulatory system</keyword>
<dbReference type="Proteomes" id="UP000315010">
    <property type="component" value="Unassembled WGS sequence"/>
</dbReference>
<feature type="domain" description="Histidine kinase/HSP90-like ATPase" evidence="9">
    <location>
        <begin position="1"/>
        <end position="49"/>
    </location>
</feature>
<protein>
    <recommendedName>
        <fullName evidence="2">histidine kinase</fullName>
        <ecNumber evidence="2">2.7.13.3</ecNumber>
    </recommendedName>
</protein>
<comment type="catalytic activity">
    <reaction evidence="1">
        <text>ATP + protein L-histidine = ADP + protein N-phospho-L-histidine.</text>
        <dbReference type="EC" id="2.7.13.3"/>
    </reaction>
</comment>
<evidence type="ECO:0000256" key="6">
    <source>
        <dbReference type="ARBA" id="ARBA00022777"/>
    </source>
</evidence>
<dbReference type="Pfam" id="PF02518">
    <property type="entry name" value="HATPase_c"/>
    <property type="match status" value="1"/>
</dbReference>
<evidence type="ECO:0000256" key="8">
    <source>
        <dbReference type="ARBA" id="ARBA00023012"/>
    </source>
</evidence>
<keyword evidence="11" id="KW-1185">Reference proteome</keyword>
<dbReference type="SUPFAM" id="SSF55874">
    <property type="entry name" value="ATPase domain of HSP90 chaperone/DNA topoisomerase II/histidine kinase"/>
    <property type="match status" value="1"/>
</dbReference>
<evidence type="ECO:0000256" key="2">
    <source>
        <dbReference type="ARBA" id="ARBA00012438"/>
    </source>
</evidence>
<sequence>MFEPFFTTKPVGQGTGLGLAVVHGLVEQYHGVVRASSTDTGTMLQVFLTQKRGKRDKECQSSSKL</sequence>
<reference evidence="10 11" key="1">
    <citation type="submission" date="2019-02" db="EMBL/GenBank/DDBJ databases">
        <title>Deep-cultivation of Planctomycetes and their phenomic and genomic characterization uncovers novel biology.</title>
        <authorList>
            <person name="Wiegand S."/>
            <person name="Jogler M."/>
            <person name="Boedeker C."/>
            <person name="Pinto D."/>
            <person name="Vollmers J."/>
            <person name="Rivas-Marin E."/>
            <person name="Kohn T."/>
            <person name="Peeters S.H."/>
            <person name="Heuer A."/>
            <person name="Rast P."/>
            <person name="Oberbeckmann S."/>
            <person name="Bunk B."/>
            <person name="Jeske O."/>
            <person name="Meyerdierks A."/>
            <person name="Storesund J.E."/>
            <person name="Kallscheuer N."/>
            <person name="Luecker S."/>
            <person name="Lage O.M."/>
            <person name="Pohl T."/>
            <person name="Merkel B.J."/>
            <person name="Hornburger P."/>
            <person name="Mueller R.-W."/>
            <person name="Bruemmer F."/>
            <person name="Labrenz M."/>
            <person name="Spormann A.M."/>
            <person name="Op Den Camp H."/>
            <person name="Overmann J."/>
            <person name="Amann R."/>
            <person name="Jetten M.S.M."/>
            <person name="Mascher T."/>
            <person name="Medema M.H."/>
            <person name="Devos D.P."/>
            <person name="Kaster A.-K."/>
            <person name="Ovreas L."/>
            <person name="Rohde M."/>
            <person name="Galperin M.Y."/>
            <person name="Jogler C."/>
        </authorList>
    </citation>
    <scope>NUCLEOTIDE SEQUENCE [LARGE SCALE GENOMIC DNA]</scope>
    <source>
        <strain evidence="10 11">CA13</strain>
    </source>
</reference>
<evidence type="ECO:0000259" key="9">
    <source>
        <dbReference type="Pfam" id="PF02518"/>
    </source>
</evidence>
<keyword evidence="4 10" id="KW-0808">Transferase</keyword>
<dbReference type="GO" id="GO:0000160">
    <property type="term" value="P:phosphorelay signal transduction system"/>
    <property type="evidence" value="ECO:0007669"/>
    <property type="project" value="UniProtKB-KW"/>
</dbReference>
<organism evidence="10 11">
    <name type="scientific">Novipirellula herctigrandis</name>
    <dbReference type="NCBI Taxonomy" id="2527986"/>
    <lineage>
        <taxon>Bacteria</taxon>
        <taxon>Pseudomonadati</taxon>
        <taxon>Planctomycetota</taxon>
        <taxon>Planctomycetia</taxon>
        <taxon>Pirellulales</taxon>
        <taxon>Pirellulaceae</taxon>
        <taxon>Novipirellula</taxon>
    </lineage>
</organism>
<dbReference type="GO" id="GO:0005524">
    <property type="term" value="F:ATP binding"/>
    <property type="evidence" value="ECO:0007669"/>
    <property type="project" value="UniProtKB-KW"/>
</dbReference>
<dbReference type="InterPro" id="IPR036890">
    <property type="entry name" value="HATPase_C_sf"/>
</dbReference>
<dbReference type="AlphaFoldDB" id="A0A5C5Z5G8"/>
<keyword evidence="3" id="KW-0597">Phosphoprotein</keyword>
<dbReference type="PANTHER" id="PTHR43065">
    <property type="entry name" value="SENSOR HISTIDINE KINASE"/>
    <property type="match status" value="1"/>
</dbReference>
<accession>A0A5C5Z5G8</accession>
<evidence type="ECO:0000256" key="1">
    <source>
        <dbReference type="ARBA" id="ARBA00000085"/>
    </source>
</evidence>